<dbReference type="EMBL" id="OUNR01000022">
    <property type="protein sequence ID" value="SPP66879.1"/>
    <property type="molecule type" value="Genomic_DNA"/>
</dbReference>
<keyword evidence="3" id="KW-1185">Reference proteome</keyword>
<evidence type="ECO:0000256" key="1">
    <source>
        <dbReference type="SAM" id="MobiDB-lite"/>
    </source>
</evidence>
<dbReference type="Proteomes" id="UP000248168">
    <property type="component" value="Unassembled WGS sequence"/>
</dbReference>
<protein>
    <submittedName>
        <fullName evidence="2">Uncharacterized protein</fullName>
    </submittedName>
</protein>
<sequence length="337" mass="37228">MKRNVSTWSRPSGWQVLVSLGIFIFFSCMTVWPVRAQDLDLDLPEESGLANAQPPPLALTNSATKARSEEASGAEVAPEAPQDIPQVEPRRRPLREALATMADRLLKLRTGDLGINGTAIVGRAQLSTEYRDRRDGSAQLEHVASVAVPIGSRLLFRADVPHRFDFHPTGRSSQSGLGDIFFRVGGQVWKTPALTVLAGTDIILPSASHSDLGRGKYQVGPGVHLAIPLAGLNSVMQPVVQHIVSIGGDPSRRDVNYSRVRIGFDSPWRQDWWTTIEPNLFIDWTQKSKTAMNLEFEIGRKLGDHFRLWLRPAVGLWGAGVPGAYDWFTQVGARYMF</sequence>
<evidence type="ECO:0000313" key="3">
    <source>
        <dbReference type="Proteomes" id="UP000248168"/>
    </source>
</evidence>
<proteinExistence type="predicted"/>
<dbReference type="PROSITE" id="PS51257">
    <property type="entry name" value="PROKAR_LIPOPROTEIN"/>
    <property type="match status" value="1"/>
</dbReference>
<dbReference type="InParanoid" id="A0A330LA40"/>
<reference evidence="3" key="1">
    <citation type="submission" date="2018-04" db="EMBL/GenBank/DDBJ databases">
        <authorList>
            <person name="Lucker S."/>
            <person name="Sakoula D."/>
        </authorList>
    </citation>
    <scope>NUCLEOTIDE SEQUENCE [LARGE SCALE GENOMIC DNA]</scope>
</reference>
<organism evidence="2 3">
    <name type="scientific">Nitrospira lenta</name>
    <dbReference type="NCBI Taxonomy" id="1436998"/>
    <lineage>
        <taxon>Bacteria</taxon>
        <taxon>Pseudomonadati</taxon>
        <taxon>Nitrospirota</taxon>
        <taxon>Nitrospiria</taxon>
        <taxon>Nitrospirales</taxon>
        <taxon>Nitrospiraceae</taxon>
        <taxon>Nitrospira</taxon>
    </lineage>
</organism>
<accession>A0A330LA40</accession>
<dbReference type="AlphaFoldDB" id="A0A330LA40"/>
<evidence type="ECO:0000313" key="2">
    <source>
        <dbReference type="EMBL" id="SPP66879.1"/>
    </source>
</evidence>
<name>A0A330LA40_9BACT</name>
<gene>
    <name evidence="2" type="ORF">NITLEN_90134</name>
</gene>
<feature type="region of interest" description="Disordered" evidence="1">
    <location>
        <begin position="47"/>
        <end position="91"/>
    </location>
</feature>